<keyword evidence="4 7" id="KW-0369">Histidine metabolism</keyword>
<comment type="similarity">
    <text evidence="7">Belongs to the metallo-dependent hydrolases superfamily. HutI family.</text>
</comment>
<feature type="binding site" evidence="7">
    <location>
        <position position="132"/>
    </location>
    <ligand>
        <name>4-imidazolone-5-propanoate</name>
        <dbReference type="ChEBI" id="CHEBI:77893"/>
    </ligand>
</feature>
<evidence type="ECO:0000256" key="6">
    <source>
        <dbReference type="ARBA" id="ARBA00023004"/>
    </source>
</evidence>
<feature type="binding site" evidence="7">
    <location>
        <position position="65"/>
    </location>
    <ligand>
        <name>Zn(2+)</name>
        <dbReference type="ChEBI" id="CHEBI:29105"/>
    </ligand>
</feature>
<keyword evidence="7" id="KW-0963">Cytoplasm</keyword>
<dbReference type="GO" id="GO:0005506">
    <property type="term" value="F:iron ion binding"/>
    <property type="evidence" value="ECO:0007669"/>
    <property type="project" value="UniProtKB-UniRule"/>
</dbReference>
<evidence type="ECO:0000256" key="1">
    <source>
        <dbReference type="ARBA" id="ARBA00012864"/>
    </source>
</evidence>
<comment type="function">
    <text evidence="7">Catalyzes the hydrolytic cleavage of the carbon-nitrogen bond in imidazolone-5-propanoate to yield N-formimidoyl-L-glutamate. It is the third step in the universal histidine degradation pathway.</text>
</comment>
<dbReference type="EC" id="3.5.2.7" evidence="1 7"/>
<feature type="binding site" evidence="7">
    <location>
        <position position="67"/>
    </location>
    <ligand>
        <name>Fe(3+)</name>
        <dbReference type="ChEBI" id="CHEBI:29034"/>
    </ligand>
</feature>
<comment type="pathway">
    <text evidence="7">Amino-acid degradation; L-histidine degradation into L-glutamate; N-formimidoyl-L-glutamate from L-histidine: step 3/3.</text>
</comment>
<accession>A0A2W4JTA5</accession>
<gene>
    <name evidence="7" type="primary">hutI</name>
    <name evidence="10" type="ORF">DIU77_00135</name>
</gene>
<dbReference type="Pfam" id="PF01979">
    <property type="entry name" value="Amidohydro_1"/>
    <property type="match status" value="1"/>
</dbReference>
<sequence length="386" mass="40351">MTATVITGISELTTNEPELGRLTEAAVVVDGERVVWVGRSADEPVADERVDVGGRAMLPGWVDSHTHLVFAGDRTAEFEARMAGQAYSAGGINVTVEATRAASDEELAGNLRRLVNEAVRQGTTYVETKTGYGLTVEQEARSARIAADVADEVTFLGAHIVPAGESAESYVDVVCGPMLDAVAPYVRWADVFCETGAFDADQSERVLQAAKRRGLGLRVHGNQLGEGPGVQLAVRLGAASVDHCTHLSDEDVAALAASATVPTGLPPADLSTRQPLAPARPRLDPGATGATPTNPNPGSSYTTSMAYCVATAVLQMGMSVEEAVWAATRGGARALRADAGDGAVGVIRPGARADLHVLDAPSATHLAYRPGVPLTWAVWRRGQRVV</sequence>
<name>A0A2W4JTA5_9PSEU</name>
<feature type="binding site" evidence="7">
    <location>
        <position position="132"/>
    </location>
    <ligand>
        <name>N-formimidoyl-L-glutamate</name>
        <dbReference type="ChEBI" id="CHEBI:58928"/>
    </ligand>
</feature>
<dbReference type="NCBIfam" id="TIGR01224">
    <property type="entry name" value="hutI"/>
    <property type="match status" value="1"/>
</dbReference>
<dbReference type="InterPro" id="IPR032466">
    <property type="entry name" value="Metal_Hydrolase"/>
</dbReference>
<feature type="binding site" evidence="7">
    <location>
        <position position="159"/>
    </location>
    <ligand>
        <name>4-imidazolone-5-propanoate</name>
        <dbReference type="ChEBI" id="CHEBI:77893"/>
    </ligand>
</feature>
<protein>
    <recommendedName>
        <fullName evidence="1 7">Imidazolonepropionase</fullName>
        <ecNumber evidence="1 7">3.5.2.7</ecNumber>
    </recommendedName>
    <alternativeName>
        <fullName evidence="7">Imidazolone-5-propionate hydrolase</fullName>
    </alternativeName>
</protein>
<reference evidence="10" key="1">
    <citation type="submission" date="2018-05" db="EMBL/GenBank/DDBJ databases">
        <authorList>
            <person name="Lanie J.A."/>
            <person name="Ng W.-L."/>
            <person name="Kazmierczak K.M."/>
            <person name="Andrzejewski T.M."/>
            <person name="Davidsen T.M."/>
            <person name="Wayne K.J."/>
            <person name="Tettelin H."/>
            <person name="Glass J.I."/>
            <person name="Rusch D."/>
            <person name="Podicherti R."/>
            <person name="Tsui H.-C.T."/>
            <person name="Winkler M.E."/>
        </authorList>
    </citation>
    <scope>NUCLEOTIDE SEQUENCE</scope>
    <source>
        <strain evidence="10">ZC4RG45</strain>
    </source>
</reference>
<dbReference type="Gene3D" id="3.20.20.140">
    <property type="entry name" value="Metal-dependent hydrolases"/>
    <property type="match status" value="1"/>
</dbReference>
<feature type="binding site" evidence="7">
    <location>
        <position position="65"/>
    </location>
    <ligand>
        <name>Fe(3+)</name>
        <dbReference type="ChEBI" id="CHEBI:29034"/>
    </ligand>
</feature>
<evidence type="ECO:0000256" key="3">
    <source>
        <dbReference type="ARBA" id="ARBA00022801"/>
    </source>
</evidence>
<comment type="caution">
    <text evidence="10">The sequence shown here is derived from an EMBL/GenBank/DDBJ whole genome shotgun (WGS) entry which is preliminary data.</text>
</comment>
<keyword evidence="2 7" id="KW-0479">Metal-binding</keyword>
<keyword evidence="3 7" id="KW-0378">Hydrolase</keyword>
<organism evidence="10">
    <name type="scientific">Thermocrispum agreste</name>
    <dbReference type="NCBI Taxonomy" id="37925"/>
    <lineage>
        <taxon>Bacteria</taxon>
        <taxon>Bacillati</taxon>
        <taxon>Actinomycetota</taxon>
        <taxon>Actinomycetes</taxon>
        <taxon>Pseudonocardiales</taxon>
        <taxon>Pseudonocardiaceae</taxon>
        <taxon>Thermocrispum</taxon>
    </lineage>
</organism>
<dbReference type="GO" id="GO:0008270">
    <property type="term" value="F:zinc ion binding"/>
    <property type="evidence" value="ECO:0007669"/>
    <property type="project" value="UniProtKB-UniRule"/>
</dbReference>
<evidence type="ECO:0000256" key="4">
    <source>
        <dbReference type="ARBA" id="ARBA00022808"/>
    </source>
</evidence>
<dbReference type="InterPro" id="IPR005920">
    <property type="entry name" value="HutI"/>
</dbReference>
<dbReference type="EMBL" id="QGUI01000003">
    <property type="protein sequence ID" value="PZN01599.1"/>
    <property type="molecule type" value="Genomic_DNA"/>
</dbReference>
<proteinExistence type="inferred from homology"/>
<dbReference type="AlphaFoldDB" id="A0A2W4JTA5"/>
<dbReference type="UniPathway" id="UPA00379">
    <property type="reaction ID" value="UER00551"/>
</dbReference>
<dbReference type="HAMAP" id="MF_00372">
    <property type="entry name" value="HutI"/>
    <property type="match status" value="1"/>
</dbReference>
<comment type="catalytic activity">
    <reaction evidence="7">
        <text>4-imidazolone-5-propanoate + H2O = N-formimidoyl-L-glutamate</text>
        <dbReference type="Rhea" id="RHEA:23660"/>
        <dbReference type="ChEBI" id="CHEBI:15377"/>
        <dbReference type="ChEBI" id="CHEBI:58928"/>
        <dbReference type="ChEBI" id="CHEBI:77893"/>
        <dbReference type="EC" id="3.5.2.7"/>
    </reaction>
</comment>
<evidence type="ECO:0000256" key="8">
    <source>
        <dbReference type="SAM" id="MobiDB-lite"/>
    </source>
</evidence>
<dbReference type="SUPFAM" id="SSF51338">
    <property type="entry name" value="Composite domain of metallo-dependent hydrolases"/>
    <property type="match status" value="2"/>
</dbReference>
<dbReference type="InterPro" id="IPR006680">
    <property type="entry name" value="Amidohydro-rel"/>
</dbReference>
<keyword evidence="5 7" id="KW-0862">Zinc</keyword>
<comment type="subcellular location">
    <subcellularLocation>
        <location evidence="7">Cytoplasm</location>
    </subcellularLocation>
</comment>
<dbReference type="SUPFAM" id="SSF51556">
    <property type="entry name" value="Metallo-dependent hydrolases"/>
    <property type="match status" value="1"/>
</dbReference>
<dbReference type="STRING" id="1111738.GCA_000427905_02928"/>
<evidence type="ECO:0000259" key="9">
    <source>
        <dbReference type="Pfam" id="PF01979"/>
    </source>
</evidence>
<dbReference type="InterPro" id="IPR011059">
    <property type="entry name" value="Metal-dep_hydrolase_composite"/>
</dbReference>
<feature type="region of interest" description="Disordered" evidence="8">
    <location>
        <begin position="263"/>
        <end position="300"/>
    </location>
</feature>
<dbReference type="GO" id="GO:0019557">
    <property type="term" value="P:L-histidine catabolic process to glutamate and formate"/>
    <property type="evidence" value="ECO:0007669"/>
    <property type="project" value="UniProtKB-UniPathway"/>
</dbReference>
<feature type="binding site" evidence="7">
    <location>
        <position position="294"/>
    </location>
    <ligand>
        <name>Fe(3+)</name>
        <dbReference type="ChEBI" id="CHEBI:29034"/>
    </ligand>
</feature>
<evidence type="ECO:0000313" key="10">
    <source>
        <dbReference type="EMBL" id="PZN01599.1"/>
    </source>
</evidence>
<feature type="binding site" evidence="7">
    <location>
        <position position="220"/>
    </location>
    <ligand>
        <name>Fe(3+)</name>
        <dbReference type="ChEBI" id="CHEBI:29034"/>
    </ligand>
</feature>
<keyword evidence="6 7" id="KW-0408">Iron</keyword>
<feature type="binding site" evidence="7">
    <location>
        <position position="220"/>
    </location>
    <ligand>
        <name>Zn(2+)</name>
        <dbReference type="ChEBI" id="CHEBI:29105"/>
    </ligand>
</feature>
<feature type="domain" description="Amidohydrolase-related" evidence="9">
    <location>
        <begin position="57"/>
        <end position="365"/>
    </location>
</feature>
<dbReference type="Gene3D" id="2.30.40.10">
    <property type="entry name" value="Urease, subunit C, domain 1"/>
    <property type="match status" value="1"/>
</dbReference>
<evidence type="ECO:0000256" key="5">
    <source>
        <dbReference type="ARBA" id="ARBA00022833"/>
    </source>
</evidence>
<feature type="binding site" evidence="7">
    <location>
        <position position="67"/>
    </location>
    <ligand>
        <name>Zn(2+)</name>
        <dbReference type="ChEBI" id="CHEBI:29105"/>
    </ligand>
</feature>
<evidence type="ECO:0000256" key="2">
    <source>
        <dbReference type="ARBA" id="ARBA00022723"/>
    </source>
</evidence>
<feature type="binding site" evidence="7">
    <location>
        <position position="74"/>
    </location>
    <ligand>
        <name>4-imidazolone-5-propanoate</name>
        <dbReference type="ChEBI" id="CHEBI:77893"/>
    </ligand>
</feature>
<evidence type="ECO:0000256" key="7">
    <source>
        <dbReference type="HAMAP-Rule" id="MF_00372"/>
    </source>
</evidence>
<dbReference type="GO" id="GO:0019556">
    <property type="term" value="P:L-histidine catabolic process to glutamate and formamide"/>
    <property type="evidence" value="ECO:0007669"/>
    <property type="project" value="UniProtKB-UniRule"/>
</dbReference>
<feature type="binding site" evidence="7">
    <location>
        <position position="299"/>
    </location>
    <ligand>
        <name>4-imidazolone-5-propanoate</name>
        <dbReference type="ChEBI" id="CHEBI:77893"/>
    </ligand>
</feature>
<feature type="binding site" evidence="7">
    <location>
        <position position="294"/>
    </location>
    <ligand>
        <name>Zn(2+)</name>
        <dbReference type="ChEBI" id="CHEBI:29105"/>
    </ligand>
</feature>
<dbReference type="PANTHER" id="PTHR42752:SF1">
    <property type="entry name" value="IMIDAZOLONEPROPIONASE-RELATED"/>
    <property type="match status" value="1"/>
</dbReference>
<feature type="binding site" evidence="7">
    <location>
        <position position="298"/>
    </location>
    <ligand>
        <name>N-formimidoyl-L-glutamate</name>
        <dbReference type="ChEBI" id="CHEBI:58928"/>
    </ligand>
</feature>
<dbReference type="GO" id="GO:0050480">
    <property type="term" value="F:imidazolonepropionase activity"/>
    <property type="evidence" value="ECO:0007669"/>
    <property type="project" value="UniProtKB-UniRule"/>
</dbReference>
<feature type="compositionally biased region" description="Polar residues" evidence="8">
    <location>
        <begin position="290"/>
        <end position="300"/>
    </location>
</feature>
<feature type="binding site" evidence="7">
    <location>
        <position position="223"/>
    </location>
    <ligand>
        <name>4-imidazolone-5-propanoate</name>
        <dbReference type="ChEBI" id="CHEBI:77893"/>
    </ligand>
</feature>
<dbReference type="PANTHER" id="PTHR42752">
    <property type="entry name" value="IMIDAZOLONEPROPIONASE"/>
    <property type="match status" value="1"/>
</dbReference>
<dbReference type="GO" id="GO:0005737">
    <property type="term" value="C:cytoplasm"/>
    <property type="evidence" value="ECO:0007669"/>
    <property type="project" value="UniProtKB-SubCell"/>
</dbReference>
<feature type="binding site" evidence="7">
    <location>
        <position position="296"/>
    </location>
    <ligand>
        <name>N-formimidoyl-L-glutamate</name>
        <dbReference type="ChEBI" id="CHEBI:58928"/>
    </ligand>
</feature>
<comment type="cofactor">
    <cofactor evidence="7">
        <name>Zn(2+)</name>
        <dbReference type="ChEBI" id="CHEBI:29105"/>
    </cofactor>
    <cofactor evidence="7">
        <name>Fe(3+)</name>
        <dbReference type="ChEBI" id="CHEBI:29034"/>
    </cofactor>
    <text evidence="7">Binds 1 zinc or iron ion per subunit.</text>
</comment>